<dbReference type="PANTHER" id="PTHR46696">
    <property type="entry name" value="P450, PUTATIVE (EUROFUNG)-RELATED"/>
    <property type="match status" value="1"/>
</dbReference>
<dbReference type="PRINTS" id="PR00359">
    <property type="entry name" value="BP450"/>
</dbReference>
<keyword evidence="2" id="KW-0560">Oxidoreductase</keyword>
<proteinExistence type="inferred from homology"/>
<keyword evidence="2" id="KW-0479">Metal-binding</keyword>
<comment type="caution">
    <text evidence="3">The sequence shown here is derived from an EMBL/GenBank/DDBJ whole genome shotgun (WGS) entry which is preliminary data.</text>
</comment>
<keyword evidence="4" id="KW-1185">Reference proteome</keyword>
<dbReference type="EMBL" id="JBFNXX010000002">
    <property type="protein sequence ID" value="MEW9918598.1"/>
    <property type="molecule type" value="Genomic_DNA"/>
</dbReference>
<organism evidence="3 4">
    <name type="scientific">Sulfitobacter sediminis</name>
    <dbReference type="NCBI Taxonomy" id="3234186"/>
    <lineage>
        <taxon>Bacteria</taxon>
        <taxon>Pseudomonadati</taxon>
        <taxon>Pseudomonadota</taxon>
        <taxon>Alphaproteobacteria</taxon>
        <taxon>Rhodobacterales</taxon>
        <taxon>Roseobacteraceae</taxon>
        <taxon>Sulfitobacter</taxon>
    </lineage>
</organism>
<keyword evidence="2" id="KW-0349">Heme</keyword>
<dbReference type="Pfam" id="PF00067">
    <property type="entry name" value="p450"/>
    <property type="match status" value="1"/>
</dbReference>
<reference evidence="3 4" key="1">
    <citation type="submission" date="2024-07" db="EMBL/GenBank/DDBJ databases">
        <title>Marimonas sp.nov., isolated from tidal-flat sediment.</title>
        <authorList>
            <person name="Jayan J.N."/>
            <person name="Lee S.S."/>
        </authorList>
    </citation>
    <scope>NUCLEOTIDE SEQUENCE [LARGE SCALE GENOMIC DNA]</scope>
    <source>
        <strain evidence="3 4">MJW-29</strain>
    </source>
</reference>
<name>A0ABV3RKI2_9RHOB</name>
<evidence type="ECO:0000313" key="3">
    <source>
        <dbReference type="EMBL" id="MEW9918598.1"/>
    </source>
</evidence>
<keyword evidence="2" id="KW-0408">Iron</keyword>
<dbReference type="RefSeq" id="WP_367876302.1">
    <property type="nucleotide sequence ID" value="NZ_JBFNXX010000002.1"/>
</dbReference>
<sequence length="410" mass="44827">MQMIAGHKAIEPPKGVPVWDIDPYAPDILRDPEPYYAELRSKGPLVYIPKYAVLAVGRYAETREVFSDYTRFVSSRGVGLDDFKHTEAWRPPSIILEADPPAHTHTRRVMIRAMSPRVAAAQREMFTETAEAMVDDLIARGAFEAVTDFAEAFPTTVFPKAVGMKDANPRHLVDYGAMVFNSVGPDNELRRAALRNAPQIAGWINSACARDRLLPGGMGETLYAAADAREITHDEAGMLVRSFLSAGVDTTVTAIGNALWCLAMNPGEYDRLRADPALAKPCFEEVLRFTSPVHTFCRTADLDTEVSGLPVPEGAKMLCVLGAANLDPEEWGDPEVFRLDRRPKGHLAFGVGIHGCVGQNIARAELEAVLGALARKVARIELVGSAVWRPGNAMRALDSLPLRFHAAREG</sequence>
<gene>
    <name evidence="3" type="ORF">AB2B41_03215</name>
</gene>
<evidence type="ECO:0000256" key="2">
    <source>
        <dbReference type="RuleBase" id="RU000461"/>
    </source>
</evidence>
<dbReference type="InterPro" id="IPR002397">
    <property type="entry name" value="Cyt_P450_B"/>
</dbReference>
<protein>
    <submittedName>
        <fullName evidence="3">Cytochrome P450</fullName>
    </submittedName>
</protein>
<evidence type="ECO:0000256" key="1">
    <source>
        <dbReference type="ARBA" id="ARBA00010617"/>
    </source>
</evidence>
<comment type="similarity">
    <text evidence="1 2">Belongs to the cytochrome P450 family.</text>
</comment>
<dbReference type="InterPro" id="IPR036396">
    <property type="entry name" value="Cyt_P450_sf"/>
</dbReference>
<dbReference type="PROSITE" id="PS00086">
    <property type="entry name" value="CYTOCHROME_P450"/>
    <property type="match status" value="1"/>
</dbReference>
<dbReference type="PRINTS" id="PR00385">
    <property type="entry name" value="P450"/>
</dbReference>
<dbReference type="InterPro" id="IPR001128">
    <property type="entry name" value="Cyt_P450"/>
</dbReference>
<dbReference type="Proteomes" id="UP001556098">
    <property type="component" value="Unassembled WGS sequence"/>
</dbReference>
<accession>A0ABV3RKI2</accession>
<dbReference type="CDD" id="cd11037">
    <property type="entry name" value="CYP199A2-like"/>
    <property type="match status" value="1"/>
</dbReference>
<evidence type="ECO:0000313" key="4">
    <source>
        <dbReference type="Proteomes" id="UP001556098"/>
    </source>
</evidence>
<keyword evidence="2" id="KW-0503">Monooxygenase</keyword>
<dbReference type="SUPFAM" id="SSF48264">
    <property type="entry name" value="Cytochrome P450"/>
    <property type="match status" value="1"/>
</dbReference>
<dbReference type="PANTHER" id="PTHR46696:SF1">
    <property type="entry name" value="CYTOCHROME P450 YJIB-RELATED"/>
    <property type="match status" value="1"/>
</dbReference>
<dbReference type="Gene3D" id="1.10.630.10">
    <property type="entry name" value="Cytochrome P450"/>
    <property type="match status" value="1"/>
</dbReference>
<dbReference type="InterPro" id="IPR017972">
    <property type="entry name" value="Cyt_P450_CS"/>
</dbReference>